<dbReference type="Proteomes" id="UP001235547">
    <property type="component" value="Chromosome 1"/>
</dbReference>
<evidence type="ECO:0000256" key="5">
    <source>
        <dbReference type="ARBA" id="ARBA00023136"/>
    </source>
</evidence>
<feature type="transmembrane region" description="Helical" evidence="6">
    <location>
        <begin position="159"/>
        <end position="184"/>
    </location>
</feature>
<gene>
    <name evidence="9" type="ORF">PYH38_003370</name>
</gene>
<keyword evidence="4 6" id="KW-1133">Transmembrane helix</keyword>
<feature type="transmembrane region" description="Helical" evidence="6">
    <location>
        <begin position="110"/>
        <end position="132"/>
    </location>
</feature>
<feature type="domain" description="VTT" evidence="8">
    <location>
        <begin position="97"/>
        <end position="211"/>
    </location>
</feature>
<dbReference type="EMBL" id="CP120371">
    <property type="protein sequence ID" value="WEX84490.1"/>
    <property type="molecule type" value="Genomic_DNA"/>
</dbReference>
<feature type="transmembrane region" description="Helical" evidence="6">
    <location>
        <begin position="33"/>
        <end position="50"/>
    </location>
</feature>
<evidence type="ECO:0000256" key="1">
    <source>
        <dbReference type="ARBA" id="ARBA00004651"/>
    </source>
</evidence>
<dbReference type="InterPro" id="IPR015414">
    <property type="entry name" value="TMEM64"/>
</dbReference>
<dbReference type="Pfam" id="PF09335">
    <property type="entry name" value="VTT_dom"/>
    <property type="match status" value="1"/>
</dbReference>
<feature type="region of interest" description="Disordered" evidence="7">
    <location>
        <begin position="1"/>
        <end position="26"/>
    </location>
</feature>
<sequence length="264" mass="28116">MSHGVSNRAGDKALKPSGRKPPEPGMRPSPWRFVPFALLVMGGAACYALGLQDYVSLSALVNHREALSAYVDTHPFRSGAAFFAVYVAIVVFSIPAASVLTIFSGFLFGCILGGVIAVFAATLGSSLLFVAARGVLSDLLRRLAGPSLERLADGFRRNAFLYLLILRLAPIFPFFIVNIAPAFFDVKLRTFVVATLIGIVPATFAYAWLGRGLDEVIARAAATGGELSLSDFATADISLALVALALIAALPLAFRIVQSRRKRA</sequence>
<organism evidence="9 10">
    <name type="scientific">Sinorhizobium numidicum</name>
    <dbReference type="NCBI Taxonomy" id="680248"/>
    <lineage>
        <taxon>Bacteria</taxon>
        <taxon>Pseudomonadati</taxon>
        <taxon>Pseudomonadota</taxon>
        <taxon>Alphaproteobacteria</taxon>
        <taxon>Hyphomicrobiales</taxon>
        <taxon>Rhizobiaceae</taxon>
        <taxon>Sinorhizobium/Ensifer group</taxon>
        <taxon>Sinorhizobium</taxon>
    </lineage>
</organism>
<evidence type="ECO:0000256" key="2">
    <source>
        <dbReference type="ARBA" id="ARBA00022475"/>
    </source>
</evidence>
<accession>A0ABY8D4K6</accession>
<evidence type="ECO:0000256" key="4">
    <source>
        <dbReference type="ARBA" id="ARBA00022989"/>
    </source>
</evidence>
<evidence type="ECO:0000259" key="8">
    <source>
        <dbReference type="Pfam" id="PF09335"/>
    </source>
</evidence>
<feature type="transmembrane region" description="Helical" evidence="6">
    <location>
        <begin position="237"/>
        <end position="257"/>
    </location>
</feature>
<evidence type="ECO:0000256" key="7">
    <source>
        <dbReference type="SAM" id="MobiDB-lite"/>
    </source>
</evidence>
<keyword evidence="10" id="KW-1185">Reference proteome</keyword>
<dbReference type="RefSeq" id="WP_280735413.1">
    <property type="nucleotide sequence ID" value="NZ_CP120368.1"/>
</dbReference>
<reference evidence="9 10" key="1">
    <citation type="submission" date="2023-03" db="EMBL/GenBank/DDBJ databases">
        <authorList>
            <person name="Kaur S."/>
            <person name="Espinosa-Saiz D."/>
            <person name="Velazquez E."/>
            <person name="Menendez E."/>
            <person name="diCenzo G.C."/>
        </authorList>
    </citation>
    <scope>NUCLEOTIDE SEQUENCE [LARGE SCALE GENOMIC DNA]</scope>
    <source>
        <strain evidence="9 10">LMG 27395</strain>
    </source>
</reference>
<proteinExistence type="inferred from homology"/>
<dbReference type="InterPro" id="IPR032816">
    <property type="entry name" value="VTT_dom"/>
</dbReference>
<evidence type="ECO:0000313" key="10">
    <source>
        <dbReference type="Proteomes" id="UP001235547"/>
    </source>
</evidence>
<evidence type="ECO:0000256" key="3">
    <source>
        <dbReference type="ARBA" id="ARBA00022692"/>
    </source>
</evidence>
<evidence type="ECO:0000256" key="6">
    <source>
        <dbReference type="RuleBase" id="RU366058"/>
    </source>
</evidence>
<dbReference type="PANTHER" id="PTHR12677">
    <property type="entry name" value="GOLGI APPARATUS MEMBRANE PROTEIN TVP38-RELATED"/>
    <property type="match status" value="1"/>
</dbReference>
<name>A0ABY8D4K6_9HYPH</name>
<feature type="transmembrane region" description="Helical" evidence="6">
    <location>
        <begin position="191"/>
        <end position="209"/>
    </location>
</feature>
<keyword evidence="3 6" id="KW-0812">Transmembrane</keyword>
<comment type="similarity">
    <text evidence="6">Belongs to the TVP38/TMEM64 family.</text>
</comment>
<feature type="transmembrane region" description="Helical" evidence="6">
    <location>
        <begin position="80"/>
        <end position="103"/>
    </location>
</feature>
<evidence type="ECO:0000313" key="9">
    <source>
        <dbReference type="EMBL" id="WEX84490.1"/>
    </source>
</evidence>
<comment type="subcellular location">
    <subcellularLocation>
        <location evidence="1 6">Cell membrane</location>
        <topology evidence="1 6">Multi-pass membrane protein</topology>
    </subcellularLocation>
</comment>
<dbReference type="PANTHER" id="PTHR12677:SF59">
    <property type="entry name" value="GOLGI APPARATUS MEMBRANE PROTEIN TVP38-RELATED"/>
    <property type="match status" value="1"/>
</dbReference>
<protein>
    <recommendedName>
        <fullName evidence="6">TVP38/TMEM64 family membrane protein</fullName>
    </recommendedName>
</protein>
<keyword evidence="5 6" id="KW-0472">Membrane</keyword>
<keyword evidence="2 6" id="KW-1003">Cell membrane</keyword>